<gene>
    <name evidence="1" type="ORF">MLD38_033771</name>
</gene>
<protein>
    <submittedName>
        <fullName evidence="1">Uncharacterized protein</fullName>
    </submittedName>
</protein>
<organism evidence="1 2">
    <name type="scientific">Melastoma candidum</name>
    <dbReference type="NCBI Taxonomy" id="119954"/>
    <lineage>
        <taxon>Eukaryota</taxon>
        <taxon>Viridiplantae</taxon>
        <taxon>Streptophyta</taxon>
        <taxon>Embryophyta</taxon>
        <taxon>Tracheophyta</taxon>
        <taxon>Spermatophyta</taxon>
        <taxon>Magnoliopsida</taxon>
        <taxon>eudicotyledons</taxon>
        <taxon>Gunneridae</taxon>
        <taxon>Pentapetalae</taxon>
        <taxon>rosids</taxon>
        <taxon>malvids</taxon>
        <taxon>Myrtales</taxon>
        <taxon>Melastomataceae</taxon>
        <taxon>Melastomatoideae</taxon>
        <taxon>Melastomateae</taxon>
        <taxon>Melastoma</taxon>
    </lineage>
</organism>
<evidence type="ECO:0000313" key="1">
    <source>
        <dbReference type="EMBL" id="KAI4320274.1"/>
    </source>
</evidence>
<accession>A0ACB9MAG1</accession>
<dbReference type="EMBL" id="CM042889">
    <property type="protein sequence ID" value="KAI4320274.1"/>
    <property type="molecule type" value="Genomic_DNA"/>
</dbReference>
<evidence type="ECO:0000313" key="2">
    <source>
        <dbReference type="Proteomes" id="UP001057402"/>
    </source>
</evidence>
<keyword evidence="2" id="KW-1185">Reference proteome</keyword>
<proteinExistence type="predicted"/>
<name>A0ACB9MAG1_9MYRT</name>
<reference evidence="2" key="1">
    <citation type="journal article" date="2023" name="Front. Plant Sci.">
        <title>Chromosomal-level genome assembly of Melastoma candidum provides insights into trichome evolution.</title>
        <authorList>
            <person name="Zhong Y."/>
            <person name="Wu W."/>
            <person name="Sun C."/>
            <person name="Zou P."/>
            <person name="Liu Y."/>
            <person name="Dai S."/>
            <person name="Zhou R."/>
        </authorList>
    </citation>
    <scope>NUCLEOTIDE SEQUENCE [LARGE SCALE GENOMIC DNA]</scope>
</reference>
<sequence>MGDDGMEESISIRNLDPMQCTLAVNGGISNNLPEIKESNIRLKQLESDITFHIGKQEPELALKVTSAAAHNRDLYQLKGLI</sequence>
<comment type="caution">
    <text evidence="1">The sequence shown here is derived from an EMBL/GenBank/DDBJ whole genome shotgun (WGS) entry which is preliminary data.</text>
</comment>
<dbReference type="Proteomes" id="UP001057402">
    <property type="component" value="Chromosome 10"/>
</dbReference>